<proteinExistence type="predicted"/>
<keyword evidence="1" id="KW-0472">Membrane</keyword>
<keyword evidence="3" id="KW-1185">Reference proteome</keyword>
<evidence type="ECO:0000256" key="1">
    <source>
        <dbReference type="SAM" id="Phobius"/>
    </source>
</evidence>
<dbReference type="Proteomes" id="UP001483898">
    <property type="component" value="Chromosome"/>
</dbReference>
<evidence type="ECO:0000313" key="3">
    <source>
        <dbReference type="Proteomes" id="UP001483898"/>
    </source>
</evidence>
<keyword evidence="1" id="KW-0812">Transmembrane</keyword>
<name>A0ABZ3CDY6_9MOLU</name>
<keyword evidence="1" id="KW-1133">Transmembrane helix</keyword>
<protein>
    <submittedName>
        <fullName evidence="2">Uncharacterized protein</fullName>
    </submittedName>
</protein>
<sequence>MWVFIFFNYFLFCILPLFALLPFYRFLKLHKPNPTQLKDANLAIMTF</sequence>
<gene>
    <name evidence="2" type="ORF">QN326_04390</name>
</gene>
<reference evidence="2" key="1">
    <citation type="submission" date="2023-06" db="EMBL/GenBank/DDBJ databases">
        <title>Complete Genome of Candidatus Phytoplasma asteris M8.</title>
        <authorList>
            <person name="Toth R."/>
            <person name="Ilic A.-M."/>
            <person name="Huettel B."/>
            <person name="Duduk B."/>
            <person name="Kube M."/>
        </authorList>
    </citation>
    <scope>NUCLEOTIDE SEQUENCE [LARGE SCALE GENOMIC DNA]</scope>
    <source>
        <strain evidence="2">M8</strain>
    </source>
</reference>
<accession>A0ABZ3CDY6</accession>
<organism evidence="2 3">
    <name type="scientific">Candidatus Phytoplasma asteris</name>
    <dbReference type="NCBI Taxonomy" id="85620"/>
    <lineage>
        <taxon>Bacteria</taxon>
        <taxon>Bacillati</taxon>
        <taxon>Mycoplasmatota</taxon>
        <taxon>Mollicutes</taxon>
        <taxon>Acholeplasmatales</taxon>
        <taxon>Acholeplasmataceae</taxon>
        <taxon>Candidatus Phytoplasma</taxon>
        <taxon>16SrI (Aster yellows group)</taxon>
    </lineage>
</organism>
<feature type="transmembrane region" description="Helical" evidence="1">
    <location>
        <begin position="6"/>
        <end position="27"/>
    </location>
</feature>
<evidence type="ECO:0000313" key="2">
    <source>
        <dbReference type="EMBL" id="WZX02424.1"/>
    </source>
</evidence>
<dbReference type="EMBL" id="CP128414">
    <property type="protein sequence ID" value="WZX02424.1"/>
    <property type="molecule type" value="Genomic_DNA"/>
</dbReference>